<protein>
    <submittedName>
        <fullName evidence="3">S9 family peptidase</fullName>
    </submittedName>
</protein>
<dbReference type="Gene3D" id="3.40.50.1820">
    <property type="entry name" value="alpha/beta hydrolase"/>
    <property type="match status" value="1"/>
</dbReference>
<proteinExistence type="predicted"/>
<dbReference type="InterPro" id="IPR001375">
    <property type="entry name" value="Peptidase_S9_cat"/>
</dbReference>
<dbReference type="EMBL" id="RHPO01000053">
    <property type="protein sequence ID" value="RRT87479.1"/>
    <property type="molecule type" value="Genomic_DNA"/>
</dbReference>
<dbReference type="PANTHER" id="PTHR42776:SF27">
    <property type="entry name" value="DIPEPTIDYL PEPTIDASE FAMILY MEMBER 6"/>
    <property type="match status" value="1"/>
</dbReference>
<organism evidence="3 4">
    <name type="scientific">Empedobacter falsenii</name>
    <dbReference type="NCBI Taxonomy" id="343874"/>
    <lineage>
        <taxon>Bacteria</taxon>
        <taxon>Pseudomonadati</taxon>
        <taxon>Bacteroidota</taxon>
        <taxon>Flavobacteriia</taxon>
        <taxon>Flavobacteriales</taxon>
        <taxon>Weeksellaceae</taxon>
        <taxon>Empedobacter</taxon>
    </lineage>
</organism>
<dbReference type="SUPFAM" id="SSF82171">
    <property type="entry name" value="DPP6 N-terminal domain-like"/>
    <property type="match status" value="1"/>
</dbReference>
<dbReference type="Proteomes" id="UP000267844">
    <property type="component" value="Unassembled WGS sequence"/>
</dbReference>
<dbReference type="GO" id="GO:0006508">
    <property type="term" value="P:proteolysis"/>
    <property type="evidence" value="ECO:0007669"/>
    <property type="project" value="InterPro"/>
</dbReference>
<comment type="caution">
    <text evidence="3">The sequence shown here is derived from an EMBL/GenBank/DDBJ whole genome shotgun (WGS) entry which is preliminary data.</text>
</comment>
<dbReference type="InterPro" id="IPR029058">
    <property type="entry name" value="AB_hydrolase_fold"/>
</dbReference>
<evidence type="ECO:0000256" key="1">
    <source>
        <dbReference type="ARBA" id="ARBA00022801"/>
    </source>
</evidence>
<keyword evidence="1" id="KW-0378">Hydrolase</keyword>
<accession>A0A3R8TMS6</accession>
<sequence length="854" mass="99724">MKTTILKHLIVMIHLLFLFNMKPVFAQLTQRTVKESEYDKWGKVIGSQISEKGTWSTISISYATTDTVFLINNLSKQQISIAGIREGSFMKENSFLWLKNNNLSVLNLKTLENIEIPDVKKYVVSMDKNILISIEKHNNAQRIVLRDIKGNSIKTIENTRNYSFDNETNRMVYEKIVDTSVFLEYIDLSRPLSFNAVAHKEAGSYTNFKWNDNGVVILSQNENALSSICYFDLKSKNLDCMNTDLIEDEIDQTSNTLYLSANAEFIYFNAKKKLVNRTTNDSVEIWYGSDQLIYPIRKMRDERGYTPYTWVWNRVENTVKQITDDELPNIHYLSNSNKLLLYNPYQNTTDNKLINDYDVYFYDSKTAVKKRIIQEFDPNTHLFGNVGQTDDFVYYYDNNWWWYNTKLETATNLTSSIYAEWDNKLLDEGYQQIAWGIAGISNDKQYLYLYDTYDIWKINVKTLASTKLTKGRESQQVFRFELLTKSKNTSDIRLIDETKNNRLVINDLNTRIKSYAILKPNHTIDLLLTSHDFLYTKLQQAKLTTDFIYLKEAYNLPPELWYKKDIKSEPIQLFTTNKQHYLYDWGTSELLHYTTIDGKKLKAAIFYPPNYKKGNVYPVIVRVYENLSQTVKEYHNPSMYNNIGFNVSNLTQQGYIVVLPDMVYDKGFTGASATNSVVGVLNKLIDEGVAEKGKIGLIGQSFGGYETNFILTQTDLFSAAVTGASLFDLVKDYFWNEPYEKTESWRYENFQFRIKKPFFEAPELYIKNSPLYHASRITTPILSWTGKNDATVPPEQTMTIYTALRKLKKKIVMLRYPEARHFVTSKEDQTDLTRRIEQWFAFYLKNEPKSSWIK</sequence>
<dbReference type="GO" id="GO:0004252">
    <property type="term" value="F:serine-type endopeptidase activity"/>
    <property type="evidence" value="ECO:0007669"/>
    <property type="project" value="TreeGrafter"/>
</dbReference>
<evidence type="ECO:0000313" key="3">
    <source>
        <dbReference type="EMBL" id="RRT87479.1"/>
    </source>
</evidence>
<gene>
    <name evidence="3" type="ORF">EGI89_14605</name>
</gene>
<dbReference type="PANTHER" id="PTHR42776">
    <property type="entry name" value="SERINE PEPTIDASE S9 FAMILY MEMBER"/>
    <property type="match status" value="1"/>
</dbReference>
<evidence type="ECO:0000313" key="4">
    <source>
        <dbReference type="Proteomes" id="UP000267844"/>
    </source>
</evidence>
<dbReference type="AlphaFoldDB" id="A0A3R8TMS6"/>
<name>A0A3R8TMS6_9FLAO</name>
<reference evidence="3 4" key="1">
    <citation type="submission" date="2018-10" db="EMBL/GenBank/DDBJ databases">
        <title>Transmission dynamics of multidrug resistant bacteria on intensive care unit surfaces.</title>
        <authorList>
            <person name="D'Souza A.W."/>
            <person name="Potter R.F."/>
            <person name="Wallace M."/>
            <person name="Shupe A."/>
            <person name="Patel S."/>
            <person name="Sun S."/>
            <person name="Gul D."/>
            <person name="Kwon J.H."/>
            <person name="Andleeb S."/>
            <person name="Burnham C.-A.D."/>
            <person name="Dantas G."/>
        </authorList>
    </citation>
    <scope>NUCLEOTIDE SEQUENCE [LARGE SCALE GENOMIC DNA]</scope>
    <source>
        <strain evidence="3 4">WF_348</strain>
    </source>
</reference>
<feature type="domain" description="Peptidase S9 prolyl oligopeptidase catalytic" evidence="2">
    <location>
        <begin position="675"/>
        <end position="846"/>
    </location>
</feature>
<dbReference type="SUPFAM" id="SSF53474">
    <property type="entry name" value="alpha/beta-Hydrolases"/>
    <property type="match status" value="1"/>
</dbReference>
<dbReference type="Pfam" id="PF00326">
    <property type="entry name" value="Peptidase_S9"/>
    <property type="match status" value="1"/>
</dbReference>
<evidence type="ECO:0000259" key="2">
    <source>
        <dbReference type="Pfam" id="PF00326"/>
    </source>
</evidence>